<organism evidence="1 2">
    <name type="scientific">Paramecium sonneborni</name>
    <dbReference type="NCBI Taxonomy" id="65129"/>
    <lineage>
        <taxon>Eukaryota</taxon>
        <taxon>Sar</taxon>
        <taxon>Alveolata</taxon>
        <taxon>Ciliophora</taxon>
        <taxon>Intramacronucleata</taxon>
        <taxon>Oligohymenophorea</taxon>
        <taxon>Peniculida</taxon>
        <taxon>Parameciidae</taxon>
        <taxon>Paramecium</taxon>
    </lineage>
</organism>
<gene>
    <name evidence="1" type="ORF">PSON_ATCC_30995.1.T0320316</name>
</gene>
<sequence>MIKIQNIKFYKYQKISLFKKIQLEYLKVASELKYFLGIKRFQNIFSTSKINLHTKNLQKALTYCLQEETPVSITDIMQIQQNQQITNKQPRIIAQPNKLDSQQFPQKFIKKSSIKEIIHQGHQDLKQAPKITQDFSVYQSEWQKNILNKYYNLNTGNNSFCNKTRRRTYSIQMNSKKVNLRMRDMSMFTERKFQLEPNIEF</sequence>
<reference evidence="1" key="1">
    <citation type="submission" date="2021-01" db="EMBL/GenBank/DDBJ databases">
        <authorList>
            <consortium name="Genoscope - CEA"/>
            <person name="William W."/>
        </authorList>
    </citation>
    <scope>NUCLEOTIDE SEQUENCE</scope>
</reference>
<dbReference type="EMBL" id="CAJJDN010000032">
    <property type="protein sequence ID" value="CAD8074865.1"/>
    <property type="molecule type" value="Genomic_DNA"/>
</dbReference>
<keyword evidence="2" id="KW-1185">Reference proteome</keyword>
<protein>
    <submittedName>
        <fullName evidence="1">Uncharacterized protein</fullName>
    </submittedName>
</protein>
<proteinExistence type="predicted"/>
<accession>A0A8S1MAY6</accession>
<name>A0A8S1MAY6_9CILI</name>
<dbReference type="Proteomes" id="UP000692954">
    <property type="component" value="Unassembled WGS sequence"/>
</dbReference>
<dbReference type="AlphaFoldDB" id="A0A8S1MAY6"/>
<evidence type="ECO:0000313" key="1">
    <source>
        <dbReference type="EMBL" id="CAD8074865.1"/>
    </source>
</evidence>
<evidence type="ECO:0000313" key="2">
    <source>
        <dbReference type="Proteomes" id="UP000692954"/>
    </source>
</evidence>
<comment type="caution">
    <text evidence="1">The sequence shown here is derived from an EMBL/GenBank/DDBJ whole genome shotgun (WGS) entry which is preliminary data.</text>
</comment>